<dbReference type="InterPro" id="IPR000620">
    <property type="entry name" value="EamA_dom"/>
</dbReference>
<keyword evidence="4" id="KW-1185">Reference proteome</keyword>
<evidence type="ECO:0000256" key="1">
    <source>
        <dbReference type="SAM" id="Phobius"/>
    </source>
</evidence>
<gene>
    <name evidence="3" type="ORF">GQF03_18140</name>
</gene>
<dbReference type="OrthoDB" id="8454050at2"/>
<accession>A0A845MKI9</accession>
<dbReference type="RefSeq" id="WP_161340711.1">
    <property type="nucleotide sequence ID" value="NZ_JBHSDG010000003.1"/>
</dbReference>
<name>A0A845MKI9_9PROT</name>
<feature type="transmembrane region" description="Helical" evidence="1">
    <location>
        <begin position="7"/>
        <end position="25"/>
    </location>
</feature>
<feature type="transmembrane region" description="Helical" evidence="1">
    <location>
        <begin position="73"/>
        <end position="92"/>
    </location>
</feature>
<proteinExistence type="predicted"/>
<feature type="transmembrane region" description="Helical" evidence="1">
    <location>
        <begin position="98"/>
        <end position="114"/>
    </location>
</feature>
<dbReference type="Pfam" id="PF00892">
    <property type="entry name" value="EamA"/>
    <property type="match status" value="1"/>
</dbReference>
<dbReference type="Gene3D" id="1.10.3730.20">
    <property type="match status" value="1"/>
</dbReference>
<sequence length="117" mass="13019">MDFAKDAALIMLPIVIAVGQILFKITSRDVAALDVASLLKLSVNGYFIVALLLYAVATVAWVYVLRHFPLSKAYMFMGLTFVFVPLLSYWFLKEPISLRYLAGAAFIVLGIWLARTA</sequence>
<dbReference type="InterPro" id="IPR037185">
    <property type="entry name" value="EmrE-like"/>
</dbReference>
<evidence type="ECO:0000313" key="4">
    <source>
        <dbReference type="Proteomes" id="UP000445696"/>
    </source>
</evidence>
<evidence type="ECO:0000259" key="2">
    <source>
        <dbReference type="Pfam" id="PF00892"/>
    </source>
</evidence>
<reference evidence="3 4" key="1">
    <citation type="journal article" date="2014" name="Int. J. Syst. Evol. Microbiol.">
        <title>Sneathiella chungangensis sp. nov., isolated from a marine sand, and emended description of the genus Sneathiella.</title>
        <authorList>
            <person name="Siamphan C."/>
            <person name="Kim H."/>
            <person name="Lee J.S."/>
            <person name="Kim W."/>
        </authorList>
    </citation>
    <scope>NUCLEOTIDE SEQUENCE [LARGE SCALE GENOMIC DNA]</scope>
    <source>
        <strain evidence="3 4">KCTC 32476</strain>
    </source>
</reference>
<protein>
    <submittedName>
        <fullName evidence="3">EamA family transporter</fullName>
    </submittedName>
</protein>
<feature type="transmembrane region" description="Helical" evidence="1">
    <location>
        <begin position="45"/>
        <end position="66"/>
    </location>
</feature>
<dbReference type="EMBL" id="WTVA01000015">
    <property type="protein sequence ID" value="MZR24261.1"/>
    <property type="molecule type" value="Genomic_DNA"/>
</dbReference>
<dbReference type="Proteomes" id="UP000445696">
    <property type="component" value="Unassembled WGS sequence"/>
</dbReference>
<dbReference type="SUPFAM" id="SSF103481">
    <property type="entry name" value="Multidrug resistance efflux transporter EmrE"/>
    <property type="match status" value="1"/>
</dbReference>
<organism evidence="3 4">
    <name type="scientific">Sneathiella chungangensis</name>
    <dbReference type="NCBI Taxonomy" id="1418234"/>
    <lineage>
        <taxon>Bacteria</taxon>
        <taxon>Pseudomonadati</taxon>
        <taxon>Pseudomonadota</taxon>
        <taxon>Alphaproteobacteria</taxon>
        <taxon>Sneathiellales</taxon>
        <taxon>Sneathiellaceae</taxon>
        <taxon>Sneathiella</taxon>
    </lineage>
</organism>
<dbReference type="AlphaFoldDB" id="A0A845MKI9"/>
<keyword evidence="1" id="KW-0812">Transmembrane</keyword>
<keyword evidence="1" id="KW-1133">Transmembrane helix</keyword>
<evidence type="ECO:0000313" key="3">
    <source>
        <dbReference type="EMBL" id="MZR24261.1"/>
    </source>
</evidence>
<feature type="domain" description="EamA" evidence="2">
    <location>
        <begin position="30"/>
        <end position="114"/>
    </location>
</feature>
<keyword evidence="1" id="KW-0472">Membrane</keyword>
<dbReference type="GO" id="GO:0016020">
    <property type="term" value="C:membrane"/>
    <property type="evidence" value="ECO:0007669"/>
    <property type="project" value="InterPro"/>
</dbReference>
<comment type="caution">
    <text evidence="3">The sequence shown here is derived from an EMBL/GenBank/DDBJ whole genome shotgun (WGS) entry which is preliminary data.</text>
</comment>